<protein>
    <submittedName>
        <fullName evidence="1">Uncharacterized protein</fullName>
    </submittedName>
</protein>
<reference evidence="2" key="1">
    <citation type="journal article" date="2019" name="Int. J. Syst. Evol. Microbiol.">
        <title>The Global Catalogue of Microorganisms (GCM) 10K type strain sequencing project: providing services to taxonomists for standard genome sequencing and annotation.</title>
        <authorList>
            <consortium name="The Broad Institute Genomics Platform"/>
            <consortium name="The Broad Institute Genome Sequencing Center for Infectious Disease"/>
            <person name="Wu L."/>
            <person name="Ma J."/>
        </authorList>
    </citation>
    <scope>NUCLEOTIDE SEQUENCE [LARGE SCALE GENOMIC DNA]</scope>
    <source>
        <strain evidence="2">JCM 16112</strain>
    </source>
</reference>
<sequence length="177" mass="18965">MIDNHPDQEIAEKNTIAMHSTKIEKTDFAGLHEDIESSSVNQSSKIWNVTDEYVLPGTTSDGLATGFTVKEGIPLLLTASGEVGFYFAGLTDPATPNGRPELGSINGLPLVSLVARVGDGEFQFVGTGPTQLTGSGELVLYVNDSFFGDNSGAWTVEVSYRCFPGYGLGDKNHYHCK</sequence>
<gene>
    <name evidence="1" type="ORF">GCM10009119_04390</name>
</gene>
<organism evidence="1 2">
    <name type="scientific">Algoriphagus jejuensis</name>
    <dbReference type="NCBI Taxonomy" id="419934"/>
    <lineage>
        <taxon>Bacteria</taxon>
        <taxon>Pseudomonadati</taxon>
        <taxon>Bacteroidota</taxon>
        <taxon>Cytophagia</taxon>
        <taxon>Cytophagales</taxon>
        <taxon>Cyclobacteriaceae</taxon>
        <taxon>Algoriphagus</taxon>
    </lineage>
</organism>
<dbReference type="EMBL" id="BAAAFI010000002">
    <property type="protein sequence ID" value="GAA0877471.1"/>
    <property type="molecule type" value="Genomic_DNA"/>
</dbReference>
<dbReference type="Proteomes" id="UP001500469">
    <property type="component" value="Unassembled WGS sequence"/>
</dbReference>
<accession>A0ABN1MVS7</accession>
<keyword evidence="2" id="KW-1185">Reference proteome</keyword>
<dbReference type="Gene3D" id="2.60.120.430">
    <property type="entry name" value="Galactose-binding lectin"/>
    <property type="match status" value="1"/>
</dbReference>
<comment type="caution">
    <text evidence="1">The sequence shown here is derived from an EMBL/GenBank/DDBJ whole genome shotgun (WGS) entry which is preliminary data.</text>
</comment>
<evidence type="ECO:0000313" key="1">
    <source>
        <dbReference type="EMBL" id="GAA0877471.1"/>
    </source>
</evidence>
<name>A0ABN1MVS7_9BACT</name>
<evidence type="ECO:0000313" key="2">
    <source>
        <dbReference type="Proteomes" id="UP001500469"/>
    </source>
</evidence>
<proteinExistence type="predicted"/>